<evidence type="ECO:0000256" key="1">
    <source>
        <dbReference type="SAM" id="SignalP"/>
    </source>
</evidence>
<keyword evidence="3" id="KW-1185">Reference proteome</keyword>
<reference evidence="2 3" key="1">
    <citation type="journal article" date="2015" name="Stand. Genomic Sci.">
        <title>Genomic Encyclopedia of Bacterial and Archaeal Type Strains, Phase III: the genomes of soil and plant-associated and newly described type strains.</title>
        <authorList>
            <person name="Whitman W.B."/>
            <person name="Woyke T."/>
            <person name="Klenk H.P."/>
            <person name="Zhou Y."/>
            <person name="Lilburn T.G."/>
            <person name="Beck B.J."/>
            <person name="De Vos P."/>
            <person name="Vandamme P."/>
            <person name="Eisen J.A."/>
            <person name="Garrity G."/>
            <person name="Hugenholtz P."/>
            <person name="Kyrpides N.C."/>
        </authorList>
    </citation>
    <scope>NUCLEOTIDE SEQUENCE [LARGE SCALE GENOMIC DNA]</scope>
    <source>
        <strain evidence="2 3">CECT 8445</strain>
    </source>
</reference>
<keyword evidence="1" id="KW-0732">Signal</keyword>
<dbReference type="OrthoDB" id="980695at2"/>
<proteinExistence type="predicted"/>
<sequence>MKKINFFFLVLILTTSAINSQTVLNLEPIQSMCIAGKGPGQDGAINPYLGKDCISIVENIGKNDFSIRIQEEGKIIKTIAIKPQEKKNIPLLKGQVLYFDTEKSAIAKVDFKQVAY</sequence>
<feature type="chain" id="PRO_5020194397" evidence="1">
    <location>
        <begin position="20"/>
        <end position="116"/>
    </location>
</feature>
<dbReference type="RefSeq" id="WP_132702865.1">
    <property type="nucleotide sequence ID" value="NZ_SMGI01000001.1"/>
</dbReference>
<feature type="signal peptide" evidence="1">
    <location>
        <begin position="1"/>
        <end position="19"/>
    </location>
</feature>
<evidence type="ECO:0000313" key="3">
    <source>
        <dbReference type="Proteomes" id="UP000295714"/>
    </source>
</evidence>
<accession>A0A4R1KUB6</accession>
<protein>
    <submittedName>
        <fullName evidence="2">Uncharacterized protein</fullName>
    </submittedName>
</protein>
<dbReference type="AlphaFoldDB" id="A0A4R1KUB6"/>
<dbReference type="EMBL" id="SMGI01000001">
    <property type="protein sequence ID" value="TCK68796.1"/>
    <property type="molecule type" value="Genomic_DNA"/>
</dbReference>
<dbReference type="Proteomes" id="UP000295714">
    <property type="component" value="Unassembled WGS sequence"/>
</dbReference>
<gene>
    <name evidence="2" type="ORF">DFQ05_0306</name>
</gene>
<comment type="caution">
    <text evidence="2">The sequence shown here is derived from an EMBL/GenBank/DDBJ whole genome shotgun (WGS) entry which is preliminary data.</text>
</comment>
<organism evidence="2 3">
    <name type="scientific">Winogradskyella wandonensis</name>
    <dbReference type="NCBI Taxonomy" id="1442586"/>
    <lineage>
        <taxon>Bacteria</taxon>
        <taxon>Pseudomonadati</taxon>
        <taxon>Bacteroidota</taxon>
        <taxon>Flavobacteriia</taxon>
        <taxon>Flavobacteriales</taxon>
        <taxon>Flavobacteriaceae</taxon>
        <taxon>Winogradskyella</taxon>
    </lineage>
</organism>
<name>A0A4R1KUB6_9FLAO</name>
<evidence type="ECO:0000313" key="2">
    <source>
        <dbReference type="EMBL" id="TCK68796.1"/>
    </source>
</evidence>